<dbReference type="OrthoDB" id="3501663at2759"/>
<dbReference type="SUPFAM" id="SSF51338">
    <property type="entry name" value="Composite domain of metallo-dependent hydrolases"/>
    <property type="match status" value="1"/>
</dbReference>
<feature type="compositionally biased region" description="Basic and acidic residues" evidence="1">
    <location>
        <begin position="262"/>
        <end position="271"/>
    </location>
</feature>
<feature type="region of interest" description="Disordered" evidence="1">
    <location>
        <begin position="1"/>
        <end position="32"/>
    </location>
</feature>
<gene>
    <name evidence="3" type="ORF">BXZ70DRAFT_957352</name>
</gene>
<evidence type="ECO:0000256" key="1">
    <source>
        <dbReference type="SAM" id="MobiDB-lite"/>
    </source>
</evidence>
<reference evidence="3" key="1">
    <citation type="journal article" date="2021" name="New Phytol.">
        <title>Evolutionary innovations through gain and loss of genes in the ectomycorrhizal Boletales.</title>
        <authorList>
            <person name="Wu G."/>
            <person name="Miyauchi S."/>
            <person name="Morin E."/>
            <person name="Kuo A."/>
            <person name="Drula E."/>
            <person name="Varga T."/>
            <person name="Kohler A."/>
            <person name="Feng B."/>
            <person name="Cao Y."/>
            <person name="Lipzen A."/>
            <person name="Daum C."/>
            <person name="Hundley H."/>
            <person name="Pangilinan J."/>
            <person name="Johnson J."/>
            <person name="Barry K."/>
            <person name="LaButti K."/>
            <person name="Ng V."/>
            <person name="Ahrendt S."/>
            <person name="Min B."/>
            <person name="Choi I.G."/>
            <person name="Park H."/>
            <person name="Plett J.M."/>
            <person name="Magnuson J."/>
            <person name="Spatafora J.W."/>
            <person name="Nagy L.G."/>
            <person name="Henrissat B."/>
            <person name="Grigoriev I.V."/>
            <person name="Yang Z.L."/>
            <person name="Xu J."/>
            <person name="Martin F.M."/>
        </authorList>
    </citation>
    <scope>NUCLEOTIDE SEQUENCE</scope>
    <source>
        <strain evidence="3">KKN 215</strain>
    </source>
</reference>
<keyword evidence="4" id="KW-1185">Reference proteome</keyword>
<sequence>MSKRSPPKPKPTIAEKSHVSPSKPQLSAEKDASITSDWRRGLRVAIVLALLSAGFTAYRQFITTNTTQGRVILPESYALCTAERGKVYTVEEKAPNTDCILVGHDRVLAATSYESLYDIWEEIQDEAIRKFYGNEPKAKKALTVYSTPPGSIIVPGLADAHAHLIEYGFKVQLPLDTAQSLEDILDTLEDYVKAHPDIEADPDRWIRGMGWDQTRWKDWSGEFPTAEHLASRSLLAARPIALSRVDGHAMWVSPRVIELTKESQPGHKWPSDDEIEGGSIVRDSDGNPTGVFIDTAMDIIPVPPHDEEEMEEFALRAFNDALSVGLTSVHDASSMSSEMIDVYTKLADEGSLSIRVYAMASPETHSEKRLERYGEDGRLDVTSVKIFTDGALGSWGAALLEPYSDNPDTSGLMRTSEAKLEEIVKKVWDDGWQVNIHCIGDRANKAVLDIYERLLSNSSDDALQASTERRPRIEHAQIMQVEDLARAGKLGVITSVQPTHATSDMWYAETRLGPDRIKGAYAYQTLLQSSPRKVLPLGSDFPVEGINPLLGFYASTTRLDVHGNSPHGDKGWYTSERLTRMQALKGMTLDAAYAAFAETDWGSLARGKKADFVVLDRDIMDEEAVPAAAILETKVLATVVDGRVAFGKL</sequence>
<proteinExistence type="predicted"/>
<dbReference type="EMBL" id="JAEVFJ010000045">
    <property type="protein sequence ID" value="KAH8084879.1"/>
    <property type="molecule type" value="Genomic_DNA"/>
</dbReference>
<dbReference type="InterPro" id="IPR032466">
    <property type="entry name" value="Metal_Hydrolase"/>
</dbReference>
<dbReference type="GO" id="GO:0016810">
    <property type="term" value="F:hydrolase activity, acting on carbon-nitrogen (but not peptide) bonds"/>
    <property type="evidence" value="ECO:0007669"/>
    <property type="project" value="InterPro"/>
</dbReference>
<evidence type="ECO:0000259" key="2">
    <source>
        <dbReference type="Pfam" id="PF07969"/>
    </source>
</evidence>
<organism evidence="3 4">
    <name type="scientific">Cristinia sonorae</name>
    <dbReference type="NCBI Taxonomy" id="1940300"/>
    <lineage>
        <taxon>Eukaryota</taxon>
        <taxon>Fungi</taxon>
        <taxon>Dikarya</taxon>
        <taxon>Basidiomycota</taxon>
        <taxon>Agaricomycotina</taxon>
        <taxon>Agaricomycetes</taxon>
        <taxon>Agaricomycetidae</taxon>
        <taxon>Agaricales</taxon>
        <taxon>Pleurotineae</taxon>
        <taxon>Stephanosporaceae</taxon>
        <taxon>Cristinia</taxon>
    </lineage>
</organism>
<feature type="region of interest" description="Disordered" evidence="1">
    <location>
        <begin position="262"/>
        <end position="284"/>
    </location>
</feature>
<comment type="caution">
    <text evidence="3">The sequence shown here is derived from an EMBL/GenBank/DDBJ whole genome shotgun (WGS) entry which is preliminary data.</text>
</comment>
<name>A0A8K0UFB0_9AGAR</name>
<evidence type="ECO:0000313" key="3">
    <source>
        <dbReference type="EMBL" id="KAH8084879.1"/>
    </source>
</evidence>
<dbReference type="PANTHER" id="PTHR22642:SF2">
    <property type="entry name" value="PROTEIN LONG AFTER FAR-RED 3"/>
    <property type="match status" value="1"/>
</dbReference>
<feature type="domain" description="Amidohydrolase 3" evidence="2">
    <location>
        <begin position="150"/>
        <end position="645"/>
    </location>
</feature>
<dbReference type="InterPro" id="IPR033932">
    <property type="entry name" value="YtcJ-like"/>
</dbReference>
<dbReference type="Gene3D" id="3.20.20.140">
    <property type="entry name" value="Metal-dependent hydrolases"/>
    <property type="match status" value="1"/>
</dbReference>
<dbReference type="InterPro" id="IPR013108">
    <property type="entry name" value="Amidohydro_3"/>
</dbReference>
<dbReference type="Pfam" id="PF07969">
    <property type="entry name" value="Amidohydro_3"/>
    <property type="match status" value="1"/>
</dbReference>
<dbReference type="Gene3D" id="2.30.40.10">
    <property type="entry name" value="Urease, subunit C, domain 1"/>
    <property type="match status" value="1"/>
</dbReference>
<accession>A0A8K0UFB0</accession>
<dbReference type="Gene3D" id="3.10.310.70">
    <property type="match status" value="1"/>
</dbReference>
<dbReference type="Proteomes" id="UP000813824">
    <property type="component" value="Unassembled WGS sequence"/>
</dbReference>
<protein>
    <submittedName>
        <fullName evidence="3">Amidohydrolase family-domain-containing protein</fullName>
    </submittedName>
</protein>
<dbReference type="CDD" id="cd01300">
    <property type="entry name" value="YtcJ_like"/>
    <property type="match status" value="1"/>
</dbReference>
<dbReference type="PANTHER" id="PTHR22642">
    <property type="entry name" value="IMIDAZOLONEPROPIONASE"/>
    <property type="match status" value="1"/>
</dbReference>
<dbReference type="AlphaFoldDB" id="A0A8K0UFB0"/>
<evidence type="ECO:0000313" key="4">
    <source>
        <dbReference type="Proteomes" id="UP000813824"/>
    </source>
</evidence>
<dbReference type="SUPFAM" id="SSF51556">
    <property type="entry name" value="Metallo-dependent hydrolases"/>
    <property type="match status" value="1"/>
</dbReference>
<dbReference type="InterPro" id="IPR011059">
    <property type="entry name" value="Metal-dep_hydrolase_composite"/>
</dbReference>